<evidence type="ECO:0000256" key="2">
    <source>
        <dbReference type="ARBA" id="ARBA00010290"/>
    </source>
</evidence>
<dbReference type="GO" id="GO:0003924">
    <property type="term" value="F:GTPase activity"/>
    <property type="evidence" value="ECO:0007669"/>
    <property type="project" value="InterPro"/>
</dbReference>
<name>A0A0G4F2Y3_9ALVE</name>
<accession>A0A0G4F2Y3</accession>
<dbReference type="Gene3D" id="3.40.50.300">
    <property type="entry name" value="P-loop containing nucleotide triphosphate hydrolases"/>
    <property type="match status" value="1"/>
</dbReference>
<dbReference type="PRINTS" id="PR00328">
    <property type="entry name" value="SAR1GTPBP"/>
</dbReference>
<comment type="subcellular location">
    <subcellularLocation>
        <location evidence="1">Golgi apparatus</location>
    </subcellularLocation>
</comment>
<dbReference type="EMBL" id="CDMZ01000088">
    <property type="protein sequence ID" value="CEM06403.1"/>
    <property type="molecule type" value="Genomic_DNA"/>
</dbReference>
<gene>
    <name evidence="14" type="ORF">Cvel_2685</name>
</gene>
<evidence type="ECO:0000256" key="12">
    <source>
        <dbReference type="PIRSR" id="PIRSR606689-2"/>
    </source>
</evidence>
<evidence type="ECO:0000256" key="9">
    <source>
        <dbReference type="ARBA" id="ARBA00023134"/>
    </source>
</evidence>
<reference evidence="14" key="1">
    <citation type="submission" date="2014-11" db="EMBL/GenBank/DDBJ databases">
        <authorList>
            <person name="Otto D Thomas"/>
            <person name="Naeem Raeece"/>
        </authorList>
    </citation>
    <scope>NUCLEOTIDE SEQUENCE</scope>
</reference>
<evidence type="ECO:0000256" key="1">
    <source>
        <dbReference type="ARBA" id="ARBA00004555"/>
    </source>
</evidence>
<keyword evidence="12" id="KW-0479">Metal-binding</keyword>
<evidence type="ECO:0000256" key="7">
    <source>
        <dbReference type="ARBA" id="ARBA00022927"/>
    </source>
</evidence>
<evidence type="ECO:0008006" key="15">
    <source>
        <dbReference type="Google" id="ProtNLM"/>
    </source>
</evidence>
<feature type="binding site" evidence="11">
    <location>
        <begin position="105"/>
        <end position="108"/>
    </location>
    <ligand>
        <name>GTP</name>
        <dbReference type="ChEBI" id="CHEBI:37565"/>
    </ligand>
</feature>
<keyword evidence="3" id="KW-0813">Transport</keyword>
<dbReference type="GO" id="GO:0015031">
    <property type="term" value="P:protein transport"/>
    <property type="evidence" value="ECO:0007669"/>
    <property type="project" value="UniProtKB-KW"/>
</dbReference>
<evidence type="ECO:0000256" key="5">
    <source>
        <dbReference type="ARBA" id="ARBA00022741"/>
    </source>
</evidence>
<evidence type="ECO:0000256" key="11">
    <source>
        <dbReference type="PIRSR" id="PIRSR606689-1"/>
    </source>
</evidence>
<dbReference type="InterPro" id="IPR027417">
    <property type="entry name" value="P-loop_NTPase"/>
</dbReference>
<dbReference type="InterPro" id="IPR024156">
    <property type="entry name" value="Small_GTPase_ARF"/>
</dbReference>
<dbReference type="PROSITE" id="PS51417">
    <property type="entry name" value="ARF"/>
    <property type="match status" value="1"/>
</dbReference>
<keyword evidence="12" id="KW-0460">Magnesium</keyword>
<keyword evidence="5 11" id="KW-0547">Nucleotide-binding</keyword>
<dbReference type="AlphaFoldDB" id="A0A0G4F2Y3"/>
<feature type="binding site" evidence="12">
    <location>
        <position position="27"/>
    </location>
    <ligand>
        <name>Mg(2+)</name>
        <dbReference type="ChEBI" id="CHEBI:18420"/>
    </ligand>
</feature>
<evidence type="ECO:0000256" key="10">
    <source>
        <dbReference type="ARBA" id="ARBA00023288"/>
    </source>
</evidence>
<dbReference type="SMART" id="SM00178">
    <property type="entry name" value="SAR"/>
    <property type="match status" value="1"/>
</dbReference>
<keyword evidence="7" id="KW-0653">Protein transport</keyword>
<protein>
    <recommendedName>
        <fullName evidence="15">ADP-ribosylation factor</fullName>
    </recommendedName>
</protein>
<dbReference type="PANTHER" id="PTHR11711">
    <property type="entry name" value="ADP RIBOSYLATION FACTOR-RELATED"/>
    <property type="match status" value="1"/>
</dbReference>
<evidence type="ECO:0000256" key="8">
    <source>
        <dbReference type="ARBA" id="ARBA00023034"/>
    </source>
</evidence>
<dbReference type="SMART" id="SM00177">
    <property type="entry name" value="ARF"/>
    <property type="match status" value="1"/>
</dbReference>
<feature type="binding site" evidence="11">
    <location>
        <position position="49"/>
    </location>
    <ligand>
        <name>GTP</name>
        <dbReference type="ChEBI" id="CHEBI:37565"/>
    </ligand>
</feature>
<dbReference type="GO" id="GO:0016192">
    <property type="term" value="P:vesicle-mediated transport"/>
    <property type="evidence" value="ECO:0007669"/>
    <property type="project" value="UniProtKB-KW"/>
</dbReference>
<evidence type="ECO:0000256" key="4">
    <source>
        <dbReference type="ARBA" id="ARBA00022707"/>
    </source>
</evidence>
<dbReference type="Pfam" id="PF00025">
    <property type="entry name" value="Arf"/>
    <property type="match status" value="1"/>
</dbReference>
<dbReference type="GO" id="GO:0005525">
    <property type="term" value="F:GTP binding"/>
    <property type="evidence" value="ECO:0007669"/>
    <property type="project" value="UniProtKB-KW"/>
</dbReference>
<dbReference type="PhylomeDB" id="A0A0G4F2Y3"/>
<dbReference type="SUPFAM" id="SSF52540">
    <property type="entry name" value="P-loop containing nucleoside triphosphate hydrolases"/>
    <property type="match status" value="1"/>
</dbReference>
<organism evidence="14">
    <name type="scientific">Chromera velia CCMP2878</name>
    <dbReference type="NCBI Taxonomy" id="1169474"/>
    <lineage>
        <taxon>Eukaryota</taxon>
        <taxon>Sar</taxon>
        <taxon>Alveolata</taxon>
        <taxon>Colpodellida</taxon>
        <taxon>Chromeraceae</taxon>
        <taxon>Chromera</taxon>
    </lineage>
</organism>
<dbReference type="FunFam" id="3.40.50.300:FF:003500">
    <property type="entry name" value="ADP-ribosylation factor 1"/>
    <property type="match status" value="1"/>
</dbReference>
<proteinExistence type="inferred from homology"/>
<evidence type="ECO:0000256" key="3">
    <source>
        <dbReference type="ARBA" id="ARBA00022448"/>
    </source>
</evidence>
<keyword evidence="8" id="KW-0333">Golgi apparatus</keyword>
<keyword evidence="4" id="KW-0519">Myristate</keyword>
<feature type="binding site" evidence="11">
    <location>
        <begin position="3"/>
        <end position="10"/>
    </location>
    <ligand>
        <name>GTP</name>
        <dbReference type="ChEBI" id="CHEBI:37565"/>
    </ligand>
</feature>
<evidence type="ECO:0000256" key="6">
    <source>
        <dbReference type="ARBA" id="ARBA00022892"/>
    </source>
</evidence>
<dbReference type="InterPro" id="IPR005225">
    <property type="entry name" value="Small_GTP-bd"/>
</dbReference>
<keyword evidence="9 11" id="KW-0342">GTP-binding</keyword>
<dbReference type="VEuPathDB" id="CryptoDB:Cvel_2685"/>
<feature type="binding site" evidence="12">
    <location>
        <position position="10"/>
    </location>
    <ligand>
        <name>Mg(2+)</name>
        <dbReference type="ChEBI" id="CHEBI:18420"/>
    </ligand>
</feature>
<evidence type="ECO:0000313" key="14">
    <source>
        <dbReference type="EMBL" id="CEM06403.1"/>
    </source>
</evidence>
<evidence type="ECO:0000256" key="13">
    <source>
        <dbReference type="RuleBase" id="RU003925"/>
    </source>
</evidence>
<dbReference type="CDD" id="cd00878">
    <property type="entry name" value="Arf_Arl"/>
    <property type="match status" value="1"/>
</dbReference>
<dbReference type="GO" id="GO:0005794">
    <property type="term" value="C:Golgi apparatus"/>
    <property type="evidence" value="ECO:0007669"/>
    <property type="project" value="UniProtKB-SubCell"/>
</dbReference>
<dbReference type="InterPro" id="IPR006689">
    <property type="entry name" value="Small_GTPase_ARF/SAR"/>
</dbReference>
<dbReference type="NCBIfam" id="TIGR00231">
    <property type="entry name" value="small_GTP"/>
    <property type="match status" value="1"/>
</dbReference>
<sequence length="159" mass="17625">MIGLDAAGKTTVLYNLKIGEIVNTIPTVGFNVEEVTHRNLVLTVWDIGGQKILRRLWHHYYNGSNLVIFLVDAADRDRIQEVADELEEVLNAPELQDARLLVYANKQDLPNAMSAGEVAEKLGLPSLKNRLWHVQATCATTGDGLYEGLDWAADALSKK</sequence>
<dbReference type="GO" id="GO:0046872">
    <property type="term" value="F:metal ion binding"/>
    <property type="evidence" value="ECO:0007669"/>
    <property type="project" value="UniProtKB-KW"/>
</dbReference>
<comment type="similarity">
    <text evidence="2 13">Belongs to the small GTPase superfamily. Arf family.</text>
</comment>
<keyword evidence="6" id="KW-0931">ER-Golgi transport</keyword>
<keyword evidence="10" id="KW-0449">Lipoprotein</keyword>